<comment type="catalytic activity">
    <reaction evidence="12 14">
        <text>(9Z)-hexadecenoyl-[ACP] + malonyl-[ACP] + H(+) = 3-oxo-(11Z)-octadecenoyl-[ACP] + holo-[ACP] + CO2</text>
        <dbReference type="Rhea" id="RHEA:55040"/>
        <dbReference type="Rhea" id="RHEA-COMP:9623"/>
        <dbReference type="Rhea" id="RHEA-COMP:9685"/>
        <dbReference type="Rhea" id="RHEA-COMP:10800"/>
        <dbReference type="Rhea" id="RHEA-COMP:14074"/>
        <dbReference type="ChEBI" id="CHEBI:15378"/>
        <dbReference type="ChEBI" id="CHEBI:16526"/>
        <dbReference type="ChEBI" id="CHEBI:64479"/>
        <dbReference type="ChEBI" id="CHEBI:78449"/>
        <dbReference type="ChEBI" id="CHEBI:83989"/>
        <dbReference type="ChEBI" id="CHEBI:138538"/>
        <dbReference type="EC" id="2.3.1.179"/>
    </reaction>
</comment>
<organism evidence="18 19">
    <name type="scientific">Paenibacillus sambharensis</name>
    <dbReference type="NCBI Taxonomy" id="1803190"/>
    <lineage>
        <taxon>Bacteria</taxon>
        <taxon>Bacillati</taxon>
        <taxon>Bacillota</taxon>
        <taxon>Bacilli</taxon>
        <taxon>Bacillales</taxon>
        <taxon>Paenibacillaceae</taxon>
        <taxon>Paenibacillus</taxon>
    </lineage>
</organism>
<keyword evidence="6 14" id="KW-0808">Transferase</keyword>
<evidence type="ECO:0000256" key="8">
    <source>
        <dbReference type="ARBA" id="ARBA00023098"/>
    </source>
</evidence>
<evidence type="ECO:0000256" key="1">
    <source>
        <dbReference type="ARBA" id="ARBA00005194"/>
    </source>
</evidence>
<feature type="domain" description="Ketosynthase family 3 (KS3)" evidence="17">
    <location>
        <begin position="2"/>
        <end position="409"/>
    </location>
</feature>
<dbReference type="InterPro" id="IPR014031">
    <property type="entry name" value="Ketoacyl_synth_C"/>
</dbReference>
<dbReference type="SMART" id="SM00825">
    <property type="entry name" value="PKS_KS"/>
    <property type="match status" value="1"/>
</dbReference>
<comment type="pathway">
    <text evidence="1 14">Lipid metabolism; fatty acid biosynthesis.</text>
</comment>
<comment type="similarity">
    <text evidence="2 14 16">Belongs to the thiolase-like superfamily. Beta-ketoacyl-ACP synthases family.</text>
</comment>
<dbReference type="GO" id="GO:0005829">
    <property type="term" value="C:cytosol"/>
    <property type="evidence" value="ECO:0007669"/>
    <property type="project" value="TreeGrafter"/>
</dbReference>
<evidence type="ECO:0000256" key="9">
    <source>
        <dbReference type="ARBA" id="ARBA00023160"/>
    </source>
</evidence>
<dbReference type="InterPro" id="IPR017568">
    <property type="entry name" value="3-oxoacyl-ACP_synth-2"/>
</dbReference>
<dbReference type="GO" id="GO:0006633">
    <property type="term" value="P:fatty acid biosynthetic process"/>
    <property type="evidence" value="ECO:0007669"/>
    <property type="project" value="UniProtKB-UniRule"/>
</dbReference>
<evidence type="ECO:0000256" key="12">
    <source>
        <dbReference type="ARBA" id="ARBA00047318"/>
    </source>
</evidence>
<evidence type="ECO:0000256" key="11">
    <source>
        <dbReference type="ARBA" id="ARBA00024006"/>
    </source>
</evidence>
<dbReference type="RefSeq" id="WP_111148963.1">
    <property type="nucleotide sequence ID" value="NZ_QKRB01000057.1"/>
</dbReference>
<dbReference type="InterPro" id="IPR000794">
    <property type="entry name" value="Beta-ketoacyl_synthase"/>
</dbReference>
<keyword evidence="8" id="KW-0443">Lipid metabolism</keyword>
<reference evidence="18 19" key="1">
    <citation type="submission" date="2018-06" db="EMBL/GenBank/DDBJ databases">
        <title>Paenibacillus imtechensis sp. nov.</title>
        <authorList>
            <person name="Pinnaka A.K."/>
            <person name="Singh H."/>
            <person name="Kaur M."/>
        </authorList>
    </citation>
    <scope>NUCLEOTIDE SEQUENCE [LARGE SCALE GENOMIC DNA]</scope>
    <source>
        <strain evidence="18 19">SMB1</strain>
    </source>
</reference>
<keyword evidence="19" id="KW-1185">Reference proteome</keyword>
<dbReference type="PANTHER" id="PTHR11712:SF336">
    <property type="entry name" value="3-OXOACYL-[ACYL-CARRIER-PROTEIN] SYNTHASE, MITOCHONDRIAL"/>
    <property type="match status" value="1"/>
</dbReference>
<dbReference type="OrthoDB" id="9808669at2"/>
<proteinExistence type="inferred from homology"/>
<accession>A0A2W1LFS8</accession>
<dbReference type="CDD" id="cd00834">
    <property type="entry name" value="KAS_I_II"/>
    <property type="match status" value="1"/>
</dbReference>
<dbReference type="AlphaFoldDB" id="A0A2W1LFS8"/>
<keyword evidence="10 14" id="KW-0012">Acyltransferase</keyword>
<evidence type="ECO:0000313" key="18">
    <source>
        <dbReference type="EMBL" id="PZD93294.1"/>
    </source>
</evidence>
<comment type="function">
    <text evidence="11 14">Involved in the type II fatty acid elongation cycle. Catalyzes the elongation of a wide range of acyl-ACP by the addition of two carbons from malonyl-ACP to an acyl acceptor. Can efficiently catalyze the conversion of palmitoleoyl-ACP (cis-hexadec-9-enoyl-ACP) to cis-vaccenoyl-ACP (cis-octadec-11-enoyl-ACP), an essential step in the thermal regulation of fatty acid composition.</text>
</comment>
<evidence type="ECO:0000256" key="2">
    <source>
        <dbReference type="ARBA" id="ARBA00008467"/>
    </source>
</evidence>
<dbReference type="PANTHER" id="PTHR11712">
    <property type="entry name" value="POLYKETIDE SYNTHASE-RELATED"/>
    <property type="match status" value="1"/>
</dbReference>
<dbReference type="InterPro" id="IPR020841">
    <property type="entry name" value="PKS_Beta-ketoAc_synthase_dom"/>
</dbReference>
<dbReference type="EMBL" id="QKRB01000057">
    <property type="protein sequence ID" value="PZD93294.1"/>
    <property type="molecule type" value="Genomic_DNA"/>
</dbReference>
<dbReference type="PROSITE" id="PS00606">
    <property type="entry name" value="KS3_1"/>
    <property type="match status" value="1"/>
</dbReference>
<dbReference type="Gene3D" id="3.40.47.10">
    <property type="match status" value="1"/>
</dbReference>
<evidence type="ECO:0000256" key="16">
    <source>
        <dbReference type="RuleBase" id="RU003694"/>
    </source>
</evidence>
<dbReference type="InterPro" id="IPR016039">
    <property type="entry name" value="Thiolase-like"/>
</dbReference>
<name>A0A2W1LFS8_9BACL</name>
<dbReference type="NCBIfam" id="NF004970">
    <property type="entry name" value="PRK06333.1"/>
    <property type="match status" value="1"/>
</dbReference>
<keyword evidence="9 14" id="KW-0275">Fatty acid biosynthesis</keyword>
<evidence type="ECO:0000256" key="7">
    <source>
        <dbReference type="ARBA" id="ARBA00022832"/>
    </source>
</evidence>
<evidence type="ECO:0000256" key="6">
    <source>
        <dbReference type="ARBA" id="ARBA00022679"/>
    </source>
</evidence>
<dbReference type="PIRSF" id="PIRSF000447">
    <property type="entry name" value="KAS_II"/>
    <property type="match status" value="1"/>
</dbReference>
<evidence type="ECO:0000256" key="3">
    <source>
        <dbReference type="ARBA" id="ARBA00012356"/>
    </source>
</evidence>
<dbReference type="PROSITE" id="PS52004">
    <property type="entry name" value="KS3_2"/>
    <property type="match status" value="1"/>
</dbReference>
<comment type="caution">
    <text evidence="18">The sequence shown here is derived from an EMBL/GenBank/DDBJ whole genome shotgun (WGS) entry which is preliminary data.</text>
</comment>
<dbReference type="UniPathway" id="UPA00094"/>
<dbReference type="GO" id="GO:0004315">
    <property type="term" value="F:3-oxoacyl-[acyl-carrier-protein] synthase activity"/>
    <property type="evidence" value="ECO:0007669"/>
    <property type="project" value="UniProtKB-UniRule"/>
</dbReference>
<dbReference type="Pfam" id="PF02801">
    <property type="entry name" value="Ketoacyl-synt_C"/>
    <property type="match status" value="1"/>
</dbReference>
<gene>
    <name evidence="18" type="primary">fabF</name>
    <name evidence="18" type="ORF">DNH61_21870</name>
</gene>
<evidence type="ECO:0000256" key="15">
    <source>
        <dbReference type="PIRSR" id="PIRSR000447-1"/>
    </source>
</evidence>
<evidence type="ECO:0000256" key="4">
    <source>
        <dbReference type="ARBA" id="ARBA00014657"/>
    </source>
</evidence>
<evidence type="ECO:0000256" key="5">
    <source>
        <dbReference type="ARBA" id="ARBA00022516"/>
    </source>
</evidence>
<dbReference type="FunFam" id="3.40.47.10:FF:000009">
    <property type="entry name" value="3-oxoacyl-[acyl-carrier-protein] synthase 2"/>
    <property type="match status" value="1"/>
</dbReference>
<dbReference type="EC" id="2.3.1.179" evidence="3 14"/>
<dbReference type="Pfam" id="PF00109">
    <property type="entry name" value="ketoacyl-synt"/>
    <property type="match status" value="1"/>
</dbReference>
<evidence type="ECO:0000256" key="13">
    <source>
        <dbReference type="ARBA" id="ARBA00047659"/>
    </source>
</evidence>
<comment type="catalytic activity">
    <reaction evidence="13 14">
        <text>a fatty acyl-[ACP] + malonyl-[ACP] + H(+) = a 3-oxoacyl-[ACP] + holo-[ACP] + CO2</text>
        <dbReference type="Rhea" id="RHEA:22836"/>
        <dbReference type="Rhea" id="RHEA-COMP:9623"/>
        <dbReference type="Rhea" id="RHEA-COMP:9685"/>
        <dbReference type="Rhea" id="RHEA-COMP:9916"/>
        <dbReference type="Rhea" id="RHEA-COMP:14125"/>
        <dbReference type="ChEBI" id="CHEBI:15378"/>
        <dbReference type="ChEBI" id="CHEBI:16526"/>
        <dbReference type="ChEBI" id="CHEBI:64479"/>
        <dbReference type="ChEBI" id="CHEBI:78449"/>
        <dbReference type="ChEBI" id="CHEBI:78776"/>
        <dbReference type="ChEBI" id="CHEBI:138651"/>
    </reaction>
</comment>
<evidence type="ECO:0000259" key="17">
    <source>
        <dbReference type="PROSITE" id="PS52004"/>
    </source>
</evidence>
<sequence>MKQRVVVTGMGVMTSLGSDLETFWGNLMAGKSGVSLIEAFDVSEYPTRIAAEIKDFNPELYADKKEARRMDRFVQFAVAASTLAVKDSGIDIGGDVDPERIGVMVGSGIGGLGTWEDQHKILLEKGPKRVSPFFIPMMIANMASGQISMTTGAKGPNSTAVTACATGTHSIGDSFKLIQRGDADMMICGGAEATIRPTGMAGFCSMRAMSTRNDEPEKASRPFDTDRDGFVMGEGAGILILESYEHAIKRGARIYAEVIGYGMSGDAYHMTEPDPEGAARCMTRAIRDAGISPEEVDYINAHGTSTPVGDRSETLAVKKAFGDHAYKLAVSSTKSMTGHLLGAAGGVEAVIVGLTLQNGVIAPTINLENQDPECDLDYVPNKPREANVRTAVSNSFGFGGHNATIVMRKYEA</sequence>
<keyword evidence="5 14" id="KW-0444">Lipid biosynthesis</keyword>
<keyword evidence="7" id="KW-0276">Fatty acid metabolism</keyword>
<feature type="active site" description="For beta-ketoacyl synthase activity" evidence="15">
    <location>
        <position position="164"/>
    </location>
</feature>
<protein>
    <recommendedName>
        <fullName evidence="4 14">3-oxoacyl-[acyl-carrier-protein] synthase 2</fullName>
        <ecNumber evidence="3 14">2.3.1.179</ecNumber>
    </recommendedName>
</protein>
<dbReference type="NCBIfam" id="NF005589">
    <property type="entry name" value="PRK07314.1"/>
    <property type="match status" value="1"/>
</dbReference>
<evidence type="ECO:0000256" key="10">
    <source>
        <dbReference type="ARBA" id="ARBA00023315"/>
    </source>
</evidence>
<dbReference type="InterPro" id="IPR014030">
    <property type="entry name" value="Ketoacyl_synth_N"/>
</dbReference>
<dbReference type="Proteomes" id="UP000249522">
    <property type="component" value="Unassembled WGS sequence"/>
</dbReference>
<dbReference type="InterPro" id="IPR018201">
    <property type="entry name" value="Ketoacyl_synth_AS"/>
</dbReference>
<evidence type="ECO:0000313" key="19">
    <source>
        <dbReference type="Proteomes" id="UP000249522"/>
    </source>
</evidence>
<dbReference type="NCBIfam" id="TIGR03150">
    <property type="entry name" value="fabF"/>
    <property type="match status" value="1"/>
</dbReference>
<dbReference type="SUPFAM" id="SSF53901">
    <property type="entry name" value="Thiolase-like"/>
    <property type="match status" value="2"/>
</dbReference>
<evidence type="ECO:0000256" key="14">
    <source>
        <dbReference type="PIRNR" id="PIRNR000447"/>
    </source>
</evidence>